<sequence>MQIYPAKKIRRWRKLPYNSALLDLRDPYYNSYQMFLLDLMNYSIL</sequence>
<dbReference type="EMBL" id="HACA01001635">
    <property type="protein sequence ID" value="CDW18996.1"/>
    <property type="molecule type" value="Transcribed_RNA"/>
</dbReference>
<protein>
    <submittedName>
        <fullName evidence="1">Uncharacterized protein</fullName>
    </submittedName>
</protein>
<reference evidence="1" key="1">
    <citation type="submission" date="2014-05" db="EMBL/GenBank/DDBJ databases">
        <authorList>
            <person name="Chronopoulou M."/>
        </authorList>
    </citation>
    <scope>NUCLEOTIDE SEQUENCE</scope>
    <source>
        <tissue evidence="1">Whole organism</tissue>
    </source>
</reference>
<name>A0A0K2T0J1_LEPSM</name>
<organism evidence="1">
    <name type="scientific">Lepeophtheirus salmonis</name>
    <name type="common">Salmon louse</name>
    <name type="synonym">Caligus salmonis</name>
    <dbReference type="NCBI Taxonomy" id="72036"/>
    <lineage>
        <taxon>Eukaryota</taxon>
        <taxon>Metazoa</taxon>
        <taxon>Ecdysozoa</taxon>
        <taxon>Arthropoda</taxon>
        <taxon>Crustacea</taxon>
        <taxon>Multicrustacea</taxon>
        <taxon>Hexanauplia</taxon>
        <taxon>Copepoda</taxon>
        <taxon>Siphonostomatoida</taxon>
        <taxon>Caligidae</taxon>
        <taxon>Lepeophtheirus</taxon>
    </lineage>
</organism>
<evidence type="ECO:0000313" key="1">
    <source>
        <dbReference type="EMBL" id="CDW18996.1"/>
    </source>
</evidence>
<dbReference type="AlphaFoldDB" id="A0A0K2T0J1"/>
<proteinExistence type="predicted"/>
<accession>A0A0K2T0J1</accession>